<keyword evidence="2" id="KW-1185">Reference proteome</keyword>
<dbReference type="Proteomes" id="UP001234178">
    <property type="component" value="Unassembled WGS sequence"/>
</dbReference>
<name>A0ABQ9YY65_9CRUS</name>
<evidence type="ECO:0000313" key="1">
    <source>
        <dbReference type="EMBL" id="KAK4005594.1"/>
    </source>
</evidence>
<proteinExistence type="predicted"/>
<dbReference type="EMBL" id="JAOYFB010000001">
    <property type="protein sequence ID" value="KAK4005594.1"/>
    <property type="molecule type" value="Genomic_DNA"/>
</dbReference>
<reference evidence="1 2" key="1">
    <citation type="journal article" date="2023" name="Nucleic Acids Res.">
        <title>The hologenome of Daphnia magna reveals possible DNA methylation and microbiome-mediated evolution of the host genome.</title>
        <authorList>
            <person name="Chaturvedi A."/>
            <person name="Li X."/>
            <person name="Dhandapani V."/>
            <person name="Marshall H."/>
            <person name="Kissane S."/>
            <person name="Cuenca-Cambronero M."/>
            <person name="Asole G."/>
            <person name="Calvet F."/>
            <person name="Ruiz-Romero M."/>
            <person name="Marangio P."/>
            <person name="Guigo R."/>
            <person name="Rago D."/>
            <person name="Mirbahai L."/>
            <person name="Eastwood N."/>
            <person name="Colbourne J.K."/>
            <person name="Zhou J."/>
            <person name="Mallon E."/>
            <person name="Orsini L."/>
        </authorList>
    </citation>
    <scope>NUCLEOTIDE SEQUENCE [LARGE SCALE GENOMIC DNA]</scope>
    <source>
        <strain evidence="1">LRV0_1</strain>
    </source>
</reference>
<organism evidence="1 2">
    <name type="scientific">Daphnia magna</name>
    <dbReference type="NCBI Taxonomy" id="35525"/>
    <lineage>
        <taxon>Eukaryota</taxon>
        <taxon>Metazoa</taxon>
        <taxon>Ecdysozoa</taxon>
        <taxon>Arthropoda</taxon>
        <taxon>Crustacea</taxon>
        <taxon>Branchiopoda</taxon>
        <taxon>Diplostraca</taxon>
        <taxon>Cladocera</taxon>
        <taxon>Anomopoda</taxon>
        <taxon>Daphniidae</taxon>
        <taxon>Daphnia</taxon>
    </lineage>
</organism>
<accession>A0ABQ9YY65</accession>
<evidence type="ECO:0000313" key="2">
    <source>
        <dbReference type="Proteomes" id="UP001234178"/>
    </source>
</evidence>
<sequence length="90" mass="10548">MATVEVAFTPALAYRLPTTKWRLVLPQSEIPSIARAKGEKEKKENILSCRENDNKSAHFDKKKEDFELDHLVLLLLRIMINDERQEIRRT</sequence>
<gene>
    <name evidence="1" type="ORF">OUZ56_007294</name>
</gene>
<comment type="caution">
    <text evidence="1">The sequence shown here is derived from an EMBL/GenBank/DDBJ whole genome shotgun (WGS) entry which is preliminary data.</text>
</comment>
<protein>
    <submittedName>
        <fullName evidence="1">Uncharacterized protein</fullName>
    </submittedName>
</protein>